<dbReference type="Proteomes" id="UP000001542">
    <property type="component" value="Unassembled WGS sequence"/>
</dbReference>
<dbReference type="PROSITE" id="PS50211">
    <property type="entry name" value="DENN"/>
    <property type="match status" value="1"/>
</dbReference>
<dbReference type="eggNOG" id="KOG3569">
    <property type="taxonomic scope" value="Eukaryota"/>
</dbReference>
<gene>
    <name evidence="2" type="ORF">TVAG_117660</name>
</gene>
<dbReference type="PANTHER" id="PTHR15288:SF0">
    <property type="entry name" value="UDENN DOMAIN-CONTAINING PROTEIN"/>
    <property type="match status" value="1"/>
</dbReference>
<dbReference type="OrthoDB" id="10266080at2759"/>
<keyword evidence="3" id="KW-1185">Reference proteome</keyword>
<dbReference type="OMA" id="QRIEMEM"/>
<dbReference type="SMART" id="SM00799">
    <property type="entry name" value="DENN"/>
    <property type="match status" value="1"/>
</dbReference>
<dbReference type="KEGG" id="tva:4744253"/>
<dbReference type="Pfam" id="PF02141">
    <property type="entry name" value="DENN"/>
    <property type="match status" value="1"/>
</dbReference>
<dbReference type="SMR" id="A2G8A8"/>
<accession>A2G8A8</accession>
<protein>
    <recommendedName>
        <fullName evidence="1">UDENN domain-containing protein</fullName>
    </recommendedName>
</protein>
<evidence type="ECO:0000259" key="1">
    <source>
        <dbReference type="PROSITE" id="PS50211"/>
    </source>
</evidence>
<dbReference type="InterPro" id="IPR001194">
    <property type="entry name" value="cDENN_dom"/>
</dbReference>
<sequence length="507" mass="58264">MLDSPLSGSLKDYDRTLTTSVPELSSILAIQNFEQFFLIGISPNKTQSDSPQVLIAYPPYQIPELNHKQIIEHALPYGTNRRKVKSGNYVIQEEFTFALRYGESEIYGTTAVFYSNSSDLPFFMSKSTKNTLFAFVILSRIPTLSTHFSFLTYLVLLITGGIPKFKVLSEVQDLPITQGPPIPDMEVKDSIAYYSTLQIPENFSRFIHIYHKCIPGMNPMDITDKLKLHFQTNDDTYAILYTALDTVCSILEPKMILDVLSALYLDYQILVIGSCLEEVSLTVLAFVHLIDPMKYSGIVMPVLPQTDDYLDILQAPTPYIIGTIPSDKLLKLDFLDTTVFVNLDTKTVETGEDMPHYPNAENIAKELKKEFSEKNKPQYLYAFQSEYLTHLKHKYLFTSQNVNRIVRILRAPLENVTTDFIYSFFVTDLDREDSSTIFNRELFLMMMPQEPFFKGILSSQTFEQWTSQKLDEFMILKGEDIKKRKKRERRSTLSVRQRKLSVKVLGI</sequence>
<evidence type="ECO:0000313" key="2">
    <source>
        <dbReference type="EMBL" id="EAX86607.1"/>
    </source>
</evidence>
<dbReference type="InterPro" id="IPR037516">
    <property type="entry name" value="Tripartite_DENN"/>
</dbReference>
<dbReference type="VEuPathDB" id="TrichDB:TVAG_117660"/>
<dbReference type="InterPro" id="IPR043153">
    <property type="entry name" value="DENN_C"/>
</dbReference>
<reference evidence="2" key="1">
    <citation type="submission" date="2006-10" db="EMBL/GenBank/DDBJ databases">
        <authorList>
            <person name="Amadeo P."/>
            <person name="Zhao Q."/>
            <person name="Wortman J."/>
            <person name="Fraser-Liggett C."/>
            <person name="Carlton J."/>
        </authorList>
    </citation>
    <scope>NUCLEOTIDE SEQUENCE</scope>
    <source>
        <strain evidence="2">G3</strain>
    </source>
</reference>
<evidence type="ECO:0000313" key="3">
    <source>
        <dbReference type="Proteomes" id="UP000001542"/>
    </source>
</evidence>
<feature type="domain" description="UDENN" evidence="1">
    <location>
        <begin position="34"/>
        <end position="476"/>
    </location>
</feature>
<dbReference type="InParanoid" id="A2G8A8"/>
<proteinExistence type="predicted"/>
<reference evidence="2" key="2">
    <citation type="journal article" date="2007" name="Science">
        <title>Draft genome sequence of the sexually transmitted pathogen Trichomonas vaginalis.</title>
        <authorList>
            <person name="Carlton J.M."/>
            <person name="Hirt R.P."/>
            <person name="Silva J.C."/>
            <person name="Delcher A.L."/>
            <person name="Schatz M."/>
            <person name="Zhao Q."/>
            <person name="Wortman J.R."/>
            <person name="Bidwell S.L."/>
            <person name="Alsmark U.C.M."/>
            <person name="Besteiro S."/>
            <person name="Sicheritz-Ponten T."/>
            <person name="Noel C.J."/>
            <person name="Dacks J.B."/>
            <person name="Foster P.G."/>
            <person name="Simillion C."/>
            <person name="Van de Peer Y."/>
            <person name="Miranda-Saavedra D."/>
            <person name="Barton G.J."/>
            <person name="Westrop G.D."/>
            <person name="Mueller S."/>
            <person name="Dessi D."/>
            <person name="Fiori P.L."/>
            <person name="Ren Q."/>
            <person name="Paulsen I."/>
            <person name="Zhang H."/>
            <person name="Bastida-Corcuera F.D."/>
            <person name="Simoes-Barbosa A."/>
            <person name="Brown M.T."/>
            <person name="Hayes R.D."/>
            <person name="Mukherjee M."/>
            <person name="Okumura C.Y."/>
            <person name="Schneider R."/>
            <person name="Smith A.J."/>
            <person name="Vanacova S."/>
            <person name="Villalvazo M."/>
            <person name="Haas B.J."/>
            <person name="Pertea M."/>
            <person name="Feldblyum T.V."/>
            <person name="Utterback T.R."/>
            <person name="Shu C.L."/>
            <person name="Osoegawa K."/>
            <person name="de Jong P.J."/>
            <person name="Hrdy I."/>
            <person name="Horvathova L."/>
            <person name="Zubacova Z."/>
            <person name="Dolezal P."/>
            <person name="Malik S.B."/>
            <person name="Logsdon J.M. Jr."/>
            <person name="Henze K."/>
            <person name="Gupta A."/>
            <person name="Wang C.C."/>
            <person name="Dunne R.L."/>
            <person name="Upcroft J.A."/>
            <person name="Upcroft P."/>
            <person name="White O."/>
            <person name="Salzberg S.L."/>
            <person name="Tang P."/>
            <person name="Chiu C.-H."/>
            <person name="Lee Y.-S."/>
            <person name="Embley T.M."/>
            <person name="Coombs G.H."/>
            <person name="Mottram J.C."/>
            <person name="Tachezy J."/>
            <person name="Fraser-Liggett C.M."/>
            <person name="Johnson P.J."/>
        </authorList>
    </citation>
    <scope>NUCLEOTIDE SEQUENCE [LARGE SCALE GENOMIC DNA]</scope>
    <source>
        <strain evidence="2">G3</strain>
    </source>
</reference>
<dbReference type="AlphaFoldDB" id="A2G8A8"/>
<name>A2G8A8_TRIV3</name>
<dbReference type="Gene3D" id="3.40.50.11500">
    <property type="match status" value="1"/>
</dbReference>
<dbReference type="RefSeq" id="XP_001299537.1">
    <property type="nucleotide sequence ID" value="XM_001299536.1"/>
</dbReference>
<organism evidence="2 3">
    <name type="scientific">Trichomonas vaginalis (strain ATCC PRA-98 / G3)</name>
    <dbReference type="NCBI Taxonomy" id="412133"/>
    <lineage>
        <taxon>Eukaryota</taxon>
        <taxon>Metamonada</taxon>
        <taxon>Parabasalia</taxon>
        <taxon>Trichomonadida</taxon>
        <taxon>Trichomonadidae</taxon>
        <taxon>Trichomonas</taxon>
    </lineage>
</organism>
<dbReference type="FunFam" id="3.40.50.11500:FF:000028">
    <property type="match status" value="1"/>
</dbReference>
<dbReference type="EMBL" id="DS114611">
    <property type="protein sequence ID" value="EAX86607.1"/>
    <property type="molecule type" value="Genomic_DNA"/>
</dbReference>
<dbReference type="PANTHER" id="PTHR15288">
    <property type="entry name" value="DENN DOMAIN-CONTAINING PROTEIN 2"/>
    <property type="match status" value="1"/>
</dbReference>
<dbReference type="InterPro" id="IPR051942">
    <property type="entry name" value="DENN_domain_containing_2"/>
</dbReference>
<dbReference type="VEuPathDB" id="TrichDB:TVAGG3_0026970"/>